<keyword evidence="1" id="KW-0472">Membrane</keyword>
<evidence type="ECO:0000313" key="3">
    <source>
        <dbReference type="Proteomes" id="UP001202328"/>
    </source>
</evidence>
<keyword evidence="3" id="KW-1185">Reference proteome</keyword>
<accession>A0AAD4TLM4</accession>
<keyword evidence="1" id="KW-1133">Transmembrane helix</keyword>
<dbReference type="AlphaFoldDB" id="A0AAD4TLM4"/>
<gene>
    <name evidence="2" type="ORF">MKW98_022828</name>
</gene>
<organism evidence="2 3">
    <name type="scientific">Papaver atlanticum</name>
    <dbReference type="NCBI Taxonomy" id="357466"/>
    <lineage>
        <taxon>Eukaryota</taxon>
        <taxon>Viridiplantae</taxon>
        <taxon>Streptophyta</taxon>
        <taxon>Embryophyta</taxon>
        <taxon>Tracheophyta</taxon>
        <taxon>Spermatophyta</taxon>
        <taxon>Magnoliopsida</taxon>
        <taxon>Ranunculales</taxon>
        <taxon>Papaveraceae</taxon>
        <taxon>Papaveroideae</taxon>
        <taxon>Papaver</taxon>
    </lineage>
</organism>
<dbReference type="Proteomes" id="UP001202328">
    <property type="component" value="Unassembled WGS sequence"/>
</dbReference>
<feature type="transmembrane region" description="Helical" evidence="1">
    <location>
        <begin position="32"/>
        <end position="52"/>
    </location>
</feature>
<reference evidence="2" key="1">
    <citation type="submission" date="2022-04" db="EMBL/GenBank/DDBJ databases">
        <title>A functionally conserved STORR gene fusion in Papaver species that diverged 16.8 million years ago.</title>
        <authorList>
            <person name="Catania T."/>
        </authorList>
    </citation>
    <scope>NUCLEOTIDE SEQUENCE</scope>
    <source>
        <strain evidence="2">S-188037</strain>
    </source>
</reference>
<evidence type="ECO:0000313" key="2">
    <source>
        <dbReference type="EMBL" id="KAI3963406.1"/>
    </source>
</evidence>
<protein>
    <submittedName>
        <fullName evidence="2">Uncharacterized protein</fullName>
    </submittedName>
</protein>
<keyword evidence="1" id="KW-0812">Transmembrane</keyword>
<proteinExistence type="predicted"/>
<sequence>MINFQPLDVVTLEISISLAPPSIFLSRISFSYSFYPCLIFFSIINDVILFVFSSWWNISSLDVEDNISNMQHPQEEIKLRVVQPLQGSAKRLVKAALQVAANKREK</sequence>
<name>A0AAD4TLM4_9MAGN</name>
<comment type="caution">
    <text evidence="2">The sequence shown here is derived from an EMBL/GenBank/DDBJ whole genome shotgun (WGS) entry which is preliminary data.</text>
</comment>
<dbReference type="EMBL" id="JAJJMB010000061">
    <property type="protein sequence ID" value="KAI3963406.1"/>
    <property type="molecule type" value="Genomic_DNA"/>
</dbReference>
<evidence type="ECO:0000256" key="1">
    <source>
        <dbReference type="SAM" id="Phobius"/>
    </source>
</evidence>